<gene>
    <name evidence="2" type="ORF">SLNWT_1707</name>
</gene>
<evidence type="ECO:0000313" key="2">
    <source>
        <dbReference type="EMBL" id="AJE82083.1"/>
    </source>
</evidence>
<proteinExistence type="predicted"/>
<dbReference type="AlphaFoldDB" id="A0A0B5EIK7"/>
<reference evidence="2 3" key="1">
    <citation type="submission" date="2015-01" db="EMBL/GenBank/DDBJ databases">
        <title>Enhanced salinomycin production by adjusting the supply of polyketide extender units in Streptomyce albus DSM 41398.</title>
        <authorList>
            <person name="Lu C."/>
        </authorList>
    </citation>
    <scope>NUCLEOTIDE SEQUENCE [LARGE SCALE GENOMIC DNA]</scope>
    <source>
        <strain evidence="3">ATCC 21838 / DSM 41398 / FERM P-419 / JCM 4703 / NBRC 107858</strain>
    </source>
</reference>
<protein>
    <submittedName>
        <fullName evidence="2">Uncharacterized protein</fullName>
    </submittedName>
</protein>
<evidence type="ECO:0000256" key="1">
    <source>
        <dbReference type="SAM" id="MobiDB-lite"/>
    </source>
</evidence>
<keyword evidence="3" id="KW-1185">Reference proteome</keyword>
<evidence type="ECO:0000313" key="3">
    <source>
        <dbReference type="Proteomes" id="UP000031523"/>
    </source>
</evidence>
<dbReference type="Proteomes" id="UP000031523">
    <property type="component" value="Chromosome"/>
</dbReference>
<dbReference type="KEGG" id="sals:SLNWT_1707"/>
<organism evidence="2 3">
    <name type="scientific">Streptomyces albus (strain ATCC 21838 / DSM 41398 / FERM P-419 / JCM 4703 / NBRC 107858)</name>
    <dbReference type="NCBI Taxonomy" id="1081613"/>
    <lineage>
        <taxon>Bacteria</taxon>
        <taxon>Bacillati</taxon>
        <taxon>Actinomycetota</taxon>
        <taxon>Actinomycetes</taxon>
        <taxon>Kitasatosporales</taxon>
        <taxon>Streptomycetaceae</taxon>
        <taxon>Streptomyces</taxon>
    </lineage>
</organism>
<accession>A0A0B5EIK7</accession>
<sequence>MGRVRAESKRPIRRCVKGFDGRPGWSPRVCLDFGLRECLDLIPCLRRSCCAELTIAIGQARRVSRRLRDTSRPVSQPGCPRRAGGPGRSRRRVLHRRVTRADLPVVGCPYS</sequence>
<name>A0A0B5EIK7_STRA4</name>
<dbReference type="EMBL" id="CP010519">
    <property type="protein sequence ID" value="AJE82083.1"/>
    <property type="molecule type" value="Genomic_DNA"/>
</dbReference>
<feature type="region of interest" description="Disordered" evidence="1">
    <location>
        <begin position="66"/>
        <end position="92"/>
    </location>
</feature>